<dbReference type="AlphaFoldDB" id="A0A923L7X3"/>
<comment type="caution">
    <text evidence="2">The sequence shown here is derived from an EMBL/GenBank/DDBJ whole genome shotgun (WGS) entry which is preliminary data.</text>
</comment>
<reference evidence="2" key="1">
    <citation type="submission" date="2020-08" db="EMBL/GenBank/DDBJ databases">
        <title>Genome public.</title>
        <authorList>
            <person name="Liu C."/>
            <person name="Sun Q."/>
        </authorList>
    </citation>
    <scope>NUCLEOTIDE SEQUENCE</scope>
    <source>
        <strain evidence="2">BX22</strain>
    </source>
</reference>
<keyword evidence="3" id="KW-1185">Reference proteome</keyword>
<dbReference type="InterPro" id="IPR034660">
    <property type="entry name" value="DinB/YfiT-like"/>
</dbReference>
<dbReference type="InterPro" id="IPR024775">
    <property type="entry name" value="DinB-like"/>
</dbReference>
<name>A0A923L7X3_9BACI</name>
<dbReference type="RefSeq" id="WP_186870816.1">
    <property type="nucleotide sequence ID" value="NZ_JACOOL010000012.1"/>
</dbReference>
<dbReference type="Proteomes" id="UP000637359">
    <property type="component" value="Unassembled WGS sequence"/>
</dbReference>
<dbReference type="Pfam" id="PF12867">
    <property type="entry name" value="DinB_2"/>
    <property type="match status" value="1"/>
</dbReference>
<gene>
    <name evidence="2" type="ORF">H8S33_15050</name>
</gene>
<organism evidence="2 3">
    <name type="scientific">Ornithinibacillus hominis</name>
    <dbReference type="NCBI Taxonomy" id="2763055"/>
    <lineage>
        <taxon>Bacteria</taxon>
        <taxon>Bacillati</taxon>
        <taxon>Bacillota</taxon>
        <taxon>Bacilli</taxon>
        <taxon>Bacillales</taxon>
        <taxon>Bacillaceae</taxon>
        <taxon>Ornithinibacillus</taxon>
    </lineage>
</organism>
<accession>A0A923L7X3</accession>
<dbReference type="SUPFAM" id="SSF109854">
    <property type="entry name" value="DinB/YfiT-like putative metalloenzymes"/>
    <property type="match status" value="1"/>
</dbReference>
<sequence>MDKTERKAWNANHKTLKEMLRRPEKHEEAVQLFLTQHSLLHTISNQESLAAALLDDLTESTFRKYPVKRPDTKNSIAWHLWHVTRIEDMTMNILVAGRKQVLSTANWLEQLHIPFEHSGNDMSEADIAKLSKEIDFKALLLYRQAVGKHTQEIISQLEAGQFRLKVESDRINRLFKEKAVAEDSTWLAEYWSKKTIAGLVLMPATRHIFLHLNKCIRIKERHQKMVDLRDGKEAVKRI</sequence>
<protein>
    <submittedName>
        <fullName evidence="2">DinB family protein</fullName>
    </submittedName>
</protein>
<dbReference type="EMBL" id="JACOOL010000012">
    <property type="protein sequence ID" value="MBC5638113.1"/>
    <property type="molecule type" value="Genomic_DNA"/>
</dbReference>
<feature type="domain" description="DinB-like" evidence="1">
    <location>
        <begin position="48"/>
        <end position="163"/>
    </location>
</feature>
<dbReference type="Gene3D" id="1.20.120.450">
    <property type="entry name" value="dinb family like domain"/>
    <property type="match status" value="1"/>
</dbReference>
<evidence type="ECO:0000313" key="3">
    <source>
        <dbReference type="Proteomes" id="UP000637359"/>
    </source>
</evidence>
<evidence type="ECO:0000259" key="1">
    <source>
        <dbReference type="Pfam" id="PF12867"/>
    </source>
</evidence>
<proteinExistence type="predicted"/>
<evidence type="ECO:0000313" key="2">
    <source>
        <dbReference type="EMBL" id="MBC5638113.1"/>
    </source>
</evidence>